<name>A0A1Q3EU43_CULTA</name>
<sequence>MSPPRGKKFVPLQAIILLLILAALLVQAKKAPKSSSGHNLERSLDDELIASYECPGRSRDWTVRCLVPTTNYQLTVDLCGTEQKPDKKLVEKCIRELYILSKSCPQPSMMEAAKEMLYHKAPPPPPQTAASPASRFSSPGRNRPSSQVDAIYGLPVVGNPSKKAKGGKKKKKKSKDPFDL</sequence>
<evidence type="ECO:0000313" key="3">
    <source>
        <dbReference type="EMBL" id="JAV18834.1"/>
    </source>
</evidence>
<reference evidence="3" key="1">
    <citation type="submission" date="2017-01" db="EMBL/GenBank/DDBJ databases">
        <title>A deep insight into the sialotranscriptome of adult male and female Cluex tarsalis mosquitoes.</title>
        <authorList>
            <person name="Ribeiro J.M."/>
            <person name="Moreira F."/>
            <person name="Bernard K.A."/>
            <person name="Calvo E."/>
        </authorList>
    </citation>
    <scope>NUCLEOTIDE SEQUENCE</scope>
    <source>
        <strain evidence="3">Kern County</strain>
        <tissue evidence="3">Salivary glands</tissue>
    </source>
</reference>
<dbReference type="EMBL" id="GFDL01016211">
    <property type="protein sequence ID" value="JAV18834.1"/>
    <property type="molecule type" value="Transcribed_RNA"/>
</dbReference>
<feature type="compositionally biased region" description="Polar residues" evidence="1">
    <location>
        <begin position="134"/>
        <end position="148"/>
    </location>
</feature>
<protein>
    <submittedName>
        <fullName evidence="3">Putative proline rich salivary secreted peptide</fullName>
    </submittedName>
</protein>
<evidence type="ECO:0000256" key="2">
    <source>
        <dbReference type="SAM" id="SignalP"/>
    </source>
</evidence>
<evidence type="ECO:0000256" key="1">
    <source>
        <dbReference type="SAM" id="MobiDB-lite"/>
    </source>
</evidence>
<feature type="compositionally biased region" description="Basic residues" evidence="1">
    <location>
        <begin position="162"/>
        <end position="174"/>
    </location>
</feature>
<proteinExistence type="predicted"/>
<organism evidence="3">
    <name type="scientific">Culex tarsalis</name>
    <name type="common">Encephalitis mosquito</name>
    <dbReference type="NCBI Taxonomy" id="7177"/>
    <lineage>
        <taxon>Eukaryota</taxon>
        <taxon>Metazoa</taxon>
        <taxon>Ecdysozoa</taxon>
        <taxon>Arthropoda</taxon>
        <taxon>Hexapoda</taxon>
        <taxon>Insecta</taxon>
        <taxon>Pterygota</taxon>
        <taxon>Neoptera</taxon>
        <taxon>Endopterygota</taxon>
        <taxon>Diptera</taxon>
        <taxon>Nematocera</taxon>
        <taxon>Culicoidea</taxon>
        <taxon>Culicidae</taxon>
        <taxon>Culicinae</taxon>
        <taxon>Culicini</taxon>
        <taxon>Culex</taxon>
        <taxon>Culex</taxon>
    </lineage>
</organism>
<dbReference type="AlphaFoldDB" id="A0A1Q3EU43"/>
<feature type="region of interest" description="Disordered" evidence="1">
    <location>
        <begin position="119"/>
        <end position="180"/>
    </location>
</feature>
<feature type="chain" id="PRO_5012185239" evidence="2">
    <location>
        <begin position="29"/>
        <end position="180"/>
    </location>
</feature>
<keyword evidence="2" id="KW-0732">Signal</keyword>
<feature type="signal peptide" evidence="2">
    <location>
        <begin position="1"/>
        <end position="28"/>
    </location>
</feature>
<accession>A0A1Q3EU43</accession>